<name>A0A850QZF9_9LACO</name>
<dbReference type="InterPro" id="IPR003779">
    <property type="entry name" value="CMD-like"/>
</dbReference>
<dbReference type="RefSeq" id="WP_176942326.1">
    <property type="nucleotide sequence ID" value="NZ_JABZEC010000002.1"/>
</dbReference>
<proteinExistence type="predicted"/>
<dbReference type="EMBL" id="JABZEC010000002">
    <property type="protein sequence ID" value="NVY96169.1"/>
    <property type="molecule type" value="Genomic_DNA"/>
</dbReference>
<dbReference type="SUPFAM" id="SSF69118">
    <property type="entry name" value="AhpD-like"/>
    <property type="match status" value="1"/>
</dbReference>
<dbReference type="InterPro" id="IPR029032">
    <property type="entry name" value="AhpD-like"/>
</dbReference>
<dbReference type="Gene3D" id="1.20.1290.10">
    <property type="entry name" value="AhpD-like"/>
    <property type="match status" value="1"/>
</dbReference>
<dbReference type="InterPro" id="IPR052512">
    <property type="entry name" value="4CMD/NDH-1_regulator"/>
</dbReference>
<comment type="caution">
    <text evidence="2">The sequence shown here is derived from an EMBL/GenBank/DDBJ whole genome shotgun (WGS) entry which is preliminary data.</text>
</comment>
<feature type="domain" description="Carboxymuconolactone decarboxylase-like" evidence="1">
    <location>
        <begin position="29"/>
        <end position="95"/>
    </location>
</feature>
<evidence type="ECO:0000313" key="3">
    <source>
        <dbReference type="Proteomes" id="UP000563523"/>
    </source>
</evidence>
<dbReference type="Pfam" id="PF02627">
    <property type="entry name" value="CMD"/>
    <property type="match status" value="1"/>
</dbReference>
<dbReference type="PANTHER" id="PTHR33570">
    <property type="entry name" value="4-CARBOXYMUCONOLACTONE DECARBOXYLASE FAMILY PROTEIN"/>
    <property type="match status" value="1"/>
</dbReference>
<gene>
    <name evidence="2" type="ORF">HU830_03125</name>
</gene>
<keyword evidence="3" id="KW-1185">Reference proteome</keyword>
<reference evidence="2 3" key="1">
    <citation type="submission" date="2020-06" db="EMBL/GenBank/DDBJ databases">
        <authorList>
            <person name="Kang J."/>
        </authorList>
    </citation>
    <scope>NUCLEOTIDE SEQUENCE [LARGE SCALE GENOMIC DNA]</scope>
    <source>
        <strain evidence="2 3">DCY120</strain>
    </source>
</reference>
<dbReference type="Proteomes" id="UP000563523">
    <property type="component" value="Unassembled WGS sequence"/>
</dbReference>
<dbReference type="AlphaFoldDB" id="A0A850QZF9"/>
<accession>A0A850QZF9</accession>
<dbReference type="PANTHER" id="PTHR33570:SF9">
    <property type="entry name" value="BLL4600 PROTEIN"/>
    <property type="match status" value="1"/>
</dbReference>
<evidence type="ECO:0000313" key="2">
    <source>
        <dbReference type="EMBL" id="NVY96169.1"/>
    </source>
</evidence>
<protein>
    <submittedName>
        <fullName evidence="2">Carboxymuconolactone decarboxylase family protein</fullName>
    </submittedName>
</protein>
<evidence type="ECO:0000259" key="1">
    <source>
        <dbReference type="Pfam" id="PF02627"/>
    </source>
</evidence>
<organism evidence="2 3">
    <name type="scientific">Bombilactobacillus apium</name>
    <dbReference type="NCBI Taxonomy" id="2675299"/>
    <lineage>
        <taxon>Bacteria</taxon>
        <taxon>Bacillati</taxon>
        <taxon>Bacillota</taxon>
        <taxon>Bacilli</taxon>
        <taxon>Lactobacillales</taxon>
        <taxon>Lactobacillaceae</taxon>
        <taxon>Bombilactobacillus</taxon>
    </lineage>
</organism>
<dbReference type="GO" id="GO:0051920">
    <property type="term" value="F:peroxiredoxin activity"/>
    <property type="evidence" value="ECO:0007669"/>
    <property type="project" value="InterPro"/>
</dbReference>
<sequence length="105" mass="11779">MANNPIKEIFSENLLKFNPNLCRYTKDIIFDEVLLDESLSSKTRSLVTLTLLTAIGNSDQMPYHLATAYQNGLTKKELSALCTHLMFYLGLPKTMLLVDQINAPG</sequence>